<dbReference type="SUPFAM" id="SSF53335">
    <property type="entry name" value="S-adenosyl-L-methionine-dependent methyltransferases"/>
    <property type="match status" value="1"/>
</dbReference>
<proteinExistence type="predicted"/>
<dbReference type="PANTHER" id="PTHR43861">
    <property type="entry name" value="TRANS-ACONITATE 2-METHYLTRANSFERASE-RELATED"/>
    <property type="match status" value="1"/>
</dbReference>
<evidence type="ECO:0000313" key="1">
    <source>
        <dbReference type="EMBL" id="KKN50337.1"/>
    </source>
</evidence>
<dbReference type="EMBL" id="LAZR01001120">
    <property type="protein sequence ID" value="KKN50337.1"/>
    <property type="molecule type" value="Genomic_DNA"/>
</dbReference>
<dbReference type="AlphaFoldDB" id="A0A0F9RKK1"/>
<name>A0A0F9RKK1_9ZZZZ</name>
<evidence type="ECO:0008006" key="2">
    <source>
        <dbReference type="Google" id="ProtNLM"/>
    </source>
</evidence>
<comment type="caution">
    <text evidence="1">The sequence shown here is derived from an EMBL/GenBank/DDBJ whole genome shotgun (WGS) entry which is preliminary data.</text>
</comment>
<organism evidence="1">
    <name type="scientific">marine sediment metagenome</name>
    <dbReference type="NCBI Taxonomy" id="412755"/>
    <lineage>
        <taxon>unclassified sequences</taxon>
        <taxon>metagenomes</taxon>
        <taxon>ecological metagenomes</taxon>
    </lineage>
</organism>
<protein>
    <recommendedName>
        <fullName evidence="2">Methyltransferase type 11 domain-containing protein</fullName>
    </recommendedName>
</protein>
<dbReference type="Pfam" id="PF07021">
    <property type="entry name" value="MetW"/>
    <property type="match status" value="1"/>
</dbReference>
<sequence length="194" mass="22666">MRRDLQIIVDNIKPNSRVLDLGCGDGLLLKELSEKKKVNGFGIEISIAKIKECLNNGISVIQEDLNEGLKDFHTKTFDYVILSQTLEYIANPFYLIQEMLRVGEKCIISFENLAYWKNRFLFLFEGTLKRGRTTTPDLFYGKKIQILTIHKFFTFCEFSKIKIFNHYYLPERILTRFFPNIFSKIAIFILGGEN</sequence>
<dbReference type="Gene3D" id="3.40.50.150">
    <property type="entry name" value="Vaccinia Virus protein VP39"/>
    <property type="match status" value="1"/>
</dbReference>
<dbReference type="CDD" id="cd02440">
    <property type="entry name" value="AdoMet_MTases"/>
    <property type="match status" value="1"/>
</dbReference>
<reference evidence="1" key="1">
    <citation type="journal article" date="2015" name="Nature">
        <title>Complex archaea that bridge the gap between prokaryotes and eukaryotes.</title>
        <authorList>
            <person name="Spang A."/>
            <person name="Saw J.H."/>
            <person name="Jorgensen S.L."/>
            <person name="Zaremba-Niedzwiedzka K."/>
            <person name="Martijn J."/>
            <person name="Lind A.E."/>
            <person name="van Eijk R."/>
            <person name="Schleper C."/>
            <person name="Guy L."/>
            <person name="Ettema T.J."/>
        </authorList>
    </citation>
    <scope>NUCLEOTIDE SEQUENCE</scope>
</reference>
<dbReference type="InterPro" id="IPR029063">
    <property type="entry name" value="SAM-dependent_MTases_sf"/>
</dbReference>
<dbReference type="InterPro" id="IPR010743">
    <property type="entry name" value="Methionine_synth_MetW"/>
</dbReference>
<accession>A0A0F9RKK1</accession>
<gene>
    <name evidence="1" type="ORF">LCGC14_0633880</name>
</gene>